<dbReference type="Proteomes" id="UP000815260">
    <property type="component" value="Chromosome 2A"/>
</dbReference>
<gene>
    <name evidence="2" type="ORF">CFC21_017562</name>
</gene>
<protein>
    <submittedName>
        <fullName evidence="2">Uncharacterized protein</fullName>
    </submittedName>
</protein>
<feature type="compositionally biased region" description="Acidic residues" evidence="1">
    <location>
        <begin position="1"/>
        <end position="10"/>
    </location>
</feature>
<reference evidence="2" key="1">
    <citation type="journal article" date="2017" name="Gigascience">
        <title>The first near-complete assembly of the hexaploid bread wheat genome, Triticum aestivum.</title>
        <authorList>
            <person name="Zimin A.V."/>
            <person name="Puiu D."/>
            <person name="Hall R."/>
            <person name="Kingan S."/>
            <person name="Clavijo B.J."/>
            <person name="Salzberg S.L."/>
        </authorList>
    </citation>
    <scope>NUCLEOTIDE SEQUENCE</scope>
    <source>
        <tissue evidence="2">Leaf</tissue>
    </source>
</reference>
<evidence type="ECO:0000313" key="2">
    <source>
        <dbReference type="EMBL" id="KAF7002019.1"/>
    </source>
</evidence>
<sequence>IDAMEEEVDSVVESFTKKGSGKNK</sequence>
<comment type="caution">
    <text evidence="2">The sequence shown here is derived from an EMBL/GenBank/DDBJ whole genome shotgun (WGS) entry which is preliminary data.</text>
</comment>
<proteinExistence type="predicted"/>
<name>A0A9R1J2Y1_WHEAT</name>
<accession>A0A9R1J2Y1</accession>
<dbReference type="EMBL" id="CM022214">
    <property type="protein sequence ID" value="KAF7002019.1"/>
    <property type="molecule type" value="Genomic_DNA"/>
</dbReference>
<dbReference type="AlphaFoldDB" id="A0A9R1J2Y1"/>
<reference evidence="2" key="2">
    <citation type="submission" date="2020-03" db="EMBL/GenBank/DDBJ databases">
        <title>The second near-complete assembly of the hexaploid bread wheat (Triticum aestivum) genome.</title>
        <authorList>
            <person name="Zimin A.V."/>
            <person name="Puiu D."/>
            <person name="Shumante A."/>
            <person name="Alonge M."/>
            <person name="Salzberg S.L."/>
        </authorList>
    </citation>
    <scope>NUCLEOTIDE SEQUENCE</scope>
    <source>
        <tissue evidence="2">Leaf</tissue>
    </source>
</reference>
<feature type="non-terminal residue" evidence="2">
    <location>
        <position position="1"/>
    </location>
</feature>
<evidence type="ECO:0000256" key="1">
    <source>
        <dbReference type="SAM" id="MobiDB-lite"/>
    </source>
</evidence>
<organism evidence="2">
    <name type="scientific">Triticum aestivum</name>
    <name type="common">Wheat</name>
    <dbReference type="NCBI Taxonomy" id="4565"/>
    <lineage>
        <taxon>Eukaryota</taxon>
        <taxon>Viridiplantae</taxon>
        <taxon>Streptophyta</taxon>
        <taxon>Embryophyta</taxon>
        <taxon>Tracheophyta</taxon>
        <taxon>Spermatophyta</taxon>
        <taxon>Magnoliopsida</taxon>
        <taxon>Liliopsida</taxon>
        <taxon>Poales</taxon>
        <taxon>Poaceae</taxon>
        <taxon>BOP clade</taxon>
        <taxon>Pooideae</taxon>
        <taxon>Triticodae</taxon>
        <taxon>Triticeae</taxon>
        <taxon>Triticinae</taxon>
        <taxon>Triticum</taxon>
    </lineage>
</organism>
<feature type="region of interest" description="Disordered" evidence="1">
    <location>
        <begin position="1"/>
        <end position="24"/>
    </location>
</feature>